<feature type="domain" description="ABC transporter" evidence="3">
    <location>
        <begin position="8"/>
        <end position="241"/>
    </location>
</feature>
<dbReference type="Pfam" id="PF00005">
    <property type="entry name" value="ABC_tran"/>
    <property type="match status" value="1"/>
</dbReference>
<name>A0A1G6MGY6_9NOCA</name>
<dbReference type="PANTHER" id="PTHR42794">
    <property type="entry name" value="HEMIN IMPORT ATP-BINDING PROTEIN HMUV"/>
    <property type="match status" value="1"/>
</dbReference>
<dbReference type="InterPro" id="IPR003593">
    <property type="entry name" value="AAA+_ATPase"/>
</dbReference>
<dbReference type="STRING" id="168276.SAMN05444580_101169"/>
<dbReference type="AlphaFoldDB" id="A0A1G6MGY6"/>
<organism evidence="4 5">
    <name type="scientific">Rhodococcus tukisamuensis</name>
    <dbReference type="NCBI Taxonomy" id="168276"/>
    <lineage>
        <taxon>Bacteria</taxon>
        <taxon>Bacillati</taxon>
        <taxon>Actinomycetota</taxon>
        <taxon>Actinomycetes</taxon>
        <taxon>Mycobacteriales</taxon>
        <taxon>Nocardiaceae</taxon>
        <taxon>Rhodococcus</taxon>
    </lineage>
</organism>
<protein>
    <submittedName>
        <fullName evidence="4">Iron complex transport system ATP-binding protein</fullName>
    </submittedName>
</protein>
<dbReference type="Gene3D" id="3.40.50.300">
    <property type="entry name" value="P-loop containing nucleotide triphosphate hydrolases"/>
    <property type="match status" value="1"/>
</dbReference>
<dbReference type="CDD" id="cd03214">
    <property type="entry name" value="ABC_Iron-Siderophores_B12_Hemin"/>
    <property type="match status" value="1"/>
</dbReference>
<dbReference type="InterPro" id="IPR027417">
    <property type="entry name" value="P-loop_NTPase"/>
</dbReference>
<evidence type="ECO:0000259" key="3">
    <source>
        <dbReference type="PROSITE" id="PS50893"/>
    </source>
</evidence>
<dbReference type="InterPro" id="IPR003439">
    <property type="entry name" value="ABC_transporter-like_ATP-bd"/>
</dbReference>
<keyword evidence="2 4" id="KW-0067">ATP-binding</keyword>
<dbReference type="SUPFAM" id="SSF52540">
    <property type="entry name" value="P-loop containing nucleoside triphosphate hydrolases"/>
    <property type="match status" value="1"/>
</dbReference>
<evidence type="ECO:0000313" key="4">
    <source>
        <dbReference type="EMBL" id="SDC54537.1"/>
    </source>
</evidence>
<dbReference type="PANTHER" id="PTHR42794:SF2">
    <property type="entry name" value="ABC TRANSPORTER ATP-BINDING PROTEIN"/>
    <property type="match status" value="1"/>
</dbReference>
<dbReference type="SMART" id="SM00382">
    <property type="entry name" value="AAA"/>
    <property type="match status" value="1"/>
</dbReference>
<keyword evidence="5" id="KW-1185">Reference proteome</keyword>
<evidence type="ECO:0000256" key="2">
    <source>
        <dbReference type="ARBA" id="ARBA00022840"/>
    </source>
</evidence>
<dbReference type="PROSITE" id="PS50893">
    <property type="entry name" value="ABC_TRANSPORTER_2"/>
    <property type="match status" value="1"/>
</dbReference>
<accession>A0A1G6MGY6</accession>
<dbReference type="EMBL" id="FNAB01000001">
    <property type="protein sequence ID" value="SDC54537.1"/>
    <property type="molecule type" value="Genomic_DNA"/>
</dbReference>
<evidence type="ECO:0000313" key="5">
    <source>
        <dbReference type="Proteomes" id="UP000199417"/>
    </source>
</evidence>
<dbReference type="GO" id="GO:0005524">
    <property type="term" value="F:ATP binding"/>
    <property type="evidence" value="ECO:0007669"/>
    <property type="project" value="UniProtKB-KW"/>
</dbReference>
<dbReference type="GO" id="GO:0016887">
    <property type="term" value="F:ATP hydrolysis activity"/>
    <property type="evidence" value="ECO:0007669"/>
    <property type="project" value="InterPro"/>
</dbReference>
<dbReference type="RefSeq" id="WP_072844497.1">
    <property type="nucleotide sequence ID" value="NZ_FNAB01000001.1"/>
</dbReference>
<dbReference type="Proteomes" id="UP000199417">
    <property type="component" value="Unassembled WGS sequence"/>
</dbReference>
<evidence type="ECO:0000256" key="1">
    <source>
        <dbReference type="ARBA" id="ARBA00022741"/>
    </source>
</evidence>
<reference evidence="4 5" key="1">
    <citation type="submission" date="2016-10" db="EMBL/GenBank/DDBJ databases">
        <authorList>
            <person name="de Groot N.N."/>
        </authorList>
    </citation>
    <scope>NUCLEOTIDE SEQUENCE [LARGE SCALE GENOMIC DNA]</scope>
    <source>
        <strain evidence="4 5">JCM 11308</strain>
    </source>
</reference>
<sequence>MTHHSPEIRVEDITWSAGGTRILDRVSCTAPARRVTGLIGPNGSGKTSLLSTIARLERPDSGRVLIGDVPATAMHRREFARTVALVEQHSATELDLTVEQIVELGAIPHRGGWARPAALGTGELVTDCLATAGITGLRHRLWQSLSGGEKQKTQLARAFAQRPCVLLLDEPTNHLDVSASLELLELIRARGLTTVAAMHDLNLAAMYCDHLVVLRDGRVVTEGPTESVLTAELLADVYGLDALVQPHPRTGRPMVVLCGAGEGADALVRG</sequence>
<proteinExistence type="predicted"/>
<gene>
    <name evidence="4" type="ORF">SAMN05444580_101169</name>
</gene>
<keyword evidence="1" id="KW-0547">Nucleotide-binding</keyword>